<feature type="non-terminal residue" evidence="1">
    <location>
        <position position="86"/>
    </location>
</feature>
<evidence type="ECO:0000313" key="2">
    <source>
        <dbReference type="Proteomes" id="UP001328107"/>
    </source>
</evidence>
<name>A0AAN4ZCM2_9BILA</name>
<organism evidence="1 2">
    <name type="scientific">Pristionchus mayeri</name>
    <dbReference type="NCBI Taxonomy" id="1317129"/>
    <lineage>
        <taxon>Eukaryota</taxon>
        <taxon>Metazoa</taxon>
        <taxon>Ecdysozoa</taxon>
        <taxon>Nematoda</taxon>
        <taxon>Chromadorea</taxon>
        <taxon>Rhabditida</taxon>
        <taxon>Rhabditina</taxon>
        <taxon>Diplogasteromorpha</taxon>
        <taxon>Diplogasteroidea</taxon>
        <taxon>Neodiplogasteridae</taxon>
        <taxon>Pristionchus</taxon>
    </lineage>
</organism>
<comment type="caution">
    <text evidence="1">The sequence shown here is derived from an EMBL/GenBank/DDBJ whole genome shotgun (WGS) entry which is preliminary data.</text>
</comment>
<evidence type="ECO:0000313" key="1">
    <source>
        <dbReference type="EMBL" id="GMR38752.1"/>
    </source>
</evidence>
<keyword evidence="2" id="KW-1185">Reference proteome</keyword>
<protein>
    <submittedName>
        <fullName evidence="1">Uncharacterized protein</fullName>
    </submittedName>
</protein>
<dbReference type="Proteomes" id="UP001328107">
    <property type="component" value="Unassembled WGS sequence"/>
</dbReference>
<proteinExistence type="predicted"/>
<dbReference type="AlphaFoldDB" id="A0AAN4ZCM2"/>
<sequence length="86" mass="9836">VSNATCTPLQIGDLDGDPCLMKPYPEETVLDQPGVCPRDLRQLVVRAMNESLARLTFDIDLNYVLTFDDERKMWVLEYKSTGVKTW</sequence>
<accession>A0AAN4ZCM2</accession>
<dbReference type="EMBL" id="BTRK01000002">
    <property type="protein sequence ID" value="GMR38752.1"/>
    <property type="molecule type" value="Genomic_DNA"/>
</dbReference>
<feature type="non-terminal residue" evidence="1">
    <location>
        <position position="1"/>
    </location>
</feature>
<gene>
    <name evidence="1" type="ORF">PMAYCL1PPCAC_08947</name>
</gene>
<reference evidence="2" key="1">
    <citation type="submission" date="2022-10" db="EMBL/GenBank/DDBJ databases">
        <title>Genome assembly of Pristionchus species.</title>
        <authorList>
            <person name="Yoshida K."/>
            <person name="Sommer R.J."/>
        </authorList>
    </citation>
    <scope>NUCLEOTIDE SEQUENCE [LARGE SCALE GENOMIC DNA]</scope>
    <source>
        <strain evidence="2">RS5460</strain>
    </source>
</reference>